<feature type="compositionally biased region" description="Polar residues" evidence="1">
    <location>
        <begin position="20"/>
        <end position="41"/>
    </location>
</feature>
<feature type="region of interest" description="Disordered" evidence="1">
    <location>
        <begin position="1"/>
        <end position="170"/>
    </location>
</feature>
<proteinExistence type="predicted"/>
<protein>
    <submittedName>
        <fullName evidence="2">Uncharacterized protein</fullName>
    </submittedName>
</protein>
<keyword evidence="3" id="KW-1185">Reference proteome</keyword>
<feature type="compositionally biased region" description="Low complexity" evidence="1">
    <location>
        <begin position="51"/>
        <end position="82"/>
    </location>
</feature>
<dbReference type="Proteomes" id="UP000316270">
    <property type="component" value="Chromosome 7"/>
</dbReference>
<evidence type="ECO:0000313" key="3">
    <source>
        <dbReference type="Proteomes" id="UP000316270"/>
    </source>
</evidence>
<reference evidence="2 3" key="1">
    <citation type="submission" date="2019-07" db="EMBL/GenBank/DDBJ databases">
        <title>Finished genome of Venturia effusa.</title>
        <authorList>
            <person name="Young C.A."/>
            <person name="Cox M.P."/>
            <person name="Ganley A.R.D."/>
            <person name="David W.J."/>
        </authorList>
    </citation>
    <scope>NUCLEOTIDE SEQUENCE [LARGE SCALE GENOMIC DNA]</scope>
    <source>
        <strain evidence="3">albino</strain>
    </source>
</reference>
<accession>A0A517L8K4</accession>
<sequence length="418" mass="45841">MFDVWPTDIDAQERLDISETPETLFSSFSLPQRPSSDMSSPPLTPVHRRQSSNFSNSSRPPSQSQSYSRRSSAAYSPARSRFGSSHGGGESLANEFAELGDDGGMGSLADELGGWSGDEEEDGEEDFEGQGQDHTNGTLERERDSGIDVGSSPATSKHLGPPSGMKTKGHWRLNSVYDGSEYGSDSDLQETELVSATLEARMASIEAMARRGLEETGTDGDRVVARVTEALRDLGWQSSIETGSTRLSTSCNALSTYLTNQSRSMTTLTQHIFSPISFASLPLELLEGLIPEIDSTLPLLASILPSTVPLYSLHALHTSTADLISALDYMKDTLQVNQQSTNQAGRMLRAAKEAVGIWRKEMDSRDDSVRWIEQGCWDQRLRQRDAQSVCNDVLKGFEEHCDQWRTRLSDGLEVDAMA</sequence>
<dbReference type="EMBL" id="CP042191">
    <property type="protein sequence ID" value="QDS71950.1"/>
    <property type="molecule type" value="Genomic_DNA"/>
</dbReference>
<organism evidence="2 3">
    <name type="scientific">Venturia effusa</name>
    <dbReference type="NCBI Taxonomy" id="50376"/>
    <lineage>
        <taxon>Eukaryota</taxon>
        <taxon>Fungi</taxon>
        <taxon>Dikarya</taxon>
        <taxon>Ascomycota</taxon>
        <taxon>Pezizomycotina</taxon>
        <taxon>Dothideomycetes</taxon>
        <taxon>Pleosporomycetidae</taxon>
        <taxon>Venturiales</taxon>
        <taxon>Venturiaceae</taxon>
        <taxon>Venturia</taxon>
    </lineage>
</organism>
<dbReference type="AlphaFoldDB" id="A0A517L8K4"/>
<evidence type="ECO:0000313" key="2">
    <source>
        <dbReference type="EMBL" id="QDS71950.1"/>
    </source>
</evidence>
<dbReference type="OrthoDB" id="5427526at2759"/>
<gene>
    <name evidence="2" type="ORF">FKW77_000950</name>
</gene>
<evidence type="ECO:0000256" key="1">
    <source>
        <dbReference type="SAM" id="MobiDB-lite"/>
    </source>
</evidence>
<feature type="compositionally biased region" description="Acidic residues" evidence="1">
    <location>
        <begin position="117"/>
        <end position="128"/>
    </location>
</feature>
<name>A0A517L8K4_9PEZI</name>